<reference evidence="10" key="1">
    <citation type="submission" date="2021-09" db="EMBL/GenBank/DDBJ databases">
        <authorList>
            <consortium name="AG Swart"/>
            <person name="Singh M."/>
            <person name="Singh A."/>
            <person name="Seah K."/>
            <person name="Emmerich C."/>
        </authorList>
    </citation>
    <scope>NUCLEOTIDE SEQUENCE</scope>
    <source>
        <strain evidence="10">ATCC30299</strain>
    </source>
</reference>
<feature type="transmembrane region" description="Helical" evidence="8">
    <location>
        <begin position="174"/>
        <end position="194"/>
    </location>
</feature>
<evidence type="ECO:0000256" key="2">
    <source>
        <dbReference type="ARBA" id="ARBA00009598"/>
    </source>
</evidence>
<dbReference type="Pfam" id="PF07690">
    <property type="entry name" value="MFS_1"/>
    <property type="match status" value="1"/>
</dbReference>
<evidence type="ECO:0000313" key="10">
    <source>
        <dbReference type="EMBL" id="CAG9315777.1"/>
    </source>
</evidence>
<dbReference type="InterPro" id="IPR020846">
    <property type="entry name" value="MFS_dom"/>
</dbReference>
<evidence type="ECO:0000256" key="8">
    <source>
        <dbReference type="SAM" id="Phobius"/>
    </source>
</evidence>
<feature type="transmembrane region" description="Helical" evidence="8">
    <location>
        <begin position="300"/>
        <end position="319"/>
    </location>
</feature>
<dbReference type="InterPro" id="IPR036259">
    <property type="entry name" value="MFS_trans_sf"/>
</dbReference>
<dbReference type="PIRSF" id="PIRSF002808">
    <property type="entry name" value="Hexose_phosphate_transp"/>
    <property type="match status" value="1"/>
</dbReference>
<gene>
    <name evidence="10" type="ORF">BSTOLATCC_MIC14526</name>
</gene>
<feature type="transmembrane region" description="Helical" evidence="8">
    <location>
        <begin position="325"/>
        <end position="346"/>
    </location>
</feature>
<keyword evidence="4" id="KW-0762">Sugar transport</keyword>
<dbReference type="AlphaFoldDB" id="A0AAU9IRN6"/>
<keyword evidence="11" id="KW-1185">Reference proteome</keyword>
<evidence type="ECO:0000256" key="3">
    <source>
        <dbReference type="ARBA" id="ARBA00022448"/>
    </source>
</evidence>
<feature type="transmembrane region" description="Helical" evidence="8">
    <location>
        <begin position="152"/>
        <end position="168"/>
    </location>
</feature>
<dbReference type="Gene3D" id="1.20.1250.20">
    <property type="entry name" value="MFS general substrate transporter like domains"/>
    <property type="match status" value="2"/>
</dbReference>
<dbReference type="EMBL" id="CAJZBQ010000014">
    <property type="protein sequence ID" value="CAG9315777.1"/>
    <property type="molecule type" value="Genomic_DNA"/>
</dbReference>
<evidence type="ECO:0000256" key="4">
    <source>
        <dbReference type="ARBA" id="ARBA00022597"/>
    </source>
</evidence>
<feature type="transmembrane region" description="Helical" evidence="8">
    <location>
        <begin position="367"/>
        <end position="392"/>
    </location>
</feature>
<dbReference type="GO" id="GO:0005789">
    <property type="term" value="C:endoplasmic reticulum membrane"/>
    <property type="evidence" value="ECO:0007669"/>
    <property type="project" value="TreeGrafter"/>
</dbReference>
<evidence type="ECO:0000313" key="11">
    <source>
        <dbReference type="Proteomes" id="UP001162131"/>
    </source>
</evidence>
<keyword evidence="7 8" id="KW-0472">Membrane</keyword>
<feature type="transmembrane region" description="Helical" evidence="8">
    <location>
        <begin position="235"/>
        <end position="258"/>
    </location>
</feature>
<feature type="transmembrane region" description="Helical" evidence="8">
    <location>
        <begin position="270"/>
        <end position="293"/>
    </location>
</feature>
<feature type="transmembrane region" description="Helical" evidence="8">
    <location>
        <begin position="78"/>
        <end position="100"/>
    </location>
</feature>
<evidence type="ECO:0000256" key="5">
    <source>
        <dbReference type="ARBA" id="ARBA00022692"/>
    </source>
</evidence>
<dbReference type="Proteomes" id="UP001162131">
    <property type="component" value="Unassembled WGS sequence"/>
</dbReference>
<keyword evidence="6 8" id="KW-1133">Transmembrane helix</keyword>
<accession>A0AAU9IRN6</accession>
<dbReference type="PANTHER" id="PTHR43184:SF12">
    <property type="entry name" value="SUGAR PHOSPHATE EXCHANGER 3"/>
    <property type="match status" value="1"/>
</dbReference>
<name>A0AAU9IRN6_9CILI</name>
<evidence type="ECO:0000256" key="6">
    <source>
        <dbReference type="ARBA" id="ARBA00022989"/>
    </source>
</evidence>
<sequence length="435" mass="48337">MKLETYQKWQIFIFAISYLCIAGRHSCLEGWFMVKSDVNDDLNFSGTWLGAMDSTYLFCYAIGNYISGVLGDLFPIHIVVPSGMILGSLCYFIIVFLGYANYGNPYIFVILFGMIGFSLSTVWPCTVSLMGHWFSRKNTGKILGLWSSNSQVGNILGAQMATIILSLLNSSWEIVIIVTTIFLLSIGVIFFFTVKERPDSKWLQNQQVLLDEEKDNSSQEQPSLSFIQAWMLPRVAVYALTYACVKLLNYSMLMWLPFILDKHINVNKNLIGAMANLYDIGGLVGGFIFGWITDRLGYRAPTICSMLLGALPIFGIIQLMTPSTWWMFFFITFLLGCLVSASDNLISGAVAIDLGRGESSIGKDENAVAKVTGIIDGTGALGAASGQIFIGYLSDIDWSFLFAFMLLVNICAVSLLVKYAITDTRRLKKERKNSS</sequence>
<evidence type="ECO:0000256" key="7">
    <source>
        <dbReference type="ARBA" id="ARBA00023136"/>
    </source>
</evidence>
<feature type="domain" description="Major facilitator superfamily (MFS) profile" evidence="9">
    <location>
        <begin position="10"/>
        <end position="426"/>
    </location>
</feature>
<feature type="transmembrane region" description="Helical" evidence="8">
    <location>
        <begin position="46"/>
        <end position="66"/>
    </location>
</feature>
<proteinExistence type="inferred from homology"/>
<dbReference type="GO" id="GO:0022857">
    <property type="term" value="F:transmembrane transporter activity"/>
    <property type="evidence" value="ECO:0007669"/>
    <property type="project" value="InterPro"/>
</dbReference>
<feature type="transmembrane region" description="Helical" evidence="8">
    <location>
        <begin position="398"/>
        <end position="421"/>
    </location>
</feature>
<organism evidence="10 11">
    <name type="scientific">Blepharisma stoltei</name>
    <dbReference type="NCBI Taxonomy" id="1481888"/>
    <lineage>
        <taxon>Eukaryota</taxon>
        <taxon>Sar</taxon>
        <taxon>Alveolata</taxon>
        <taxon>Ciliophora</taxon>
        <taxon>Postciliodesmatophora</taxon>
        <taxon>Heterotrichea</taxon>
        <taxon>Heterotrichida</taxon>
        <taxon>Blepharismidae</taxon>
        <taxon>Blepharisma</taxon>
    </lineage>
</organism>
<dbReference type="InterPro" id="IPR011701">
    <property type="entry name" value="MFS"/>
</dbReference>
<comment type="subcellular location">
    <subcellularLocation>
        <location evidence="1">Membrane</location>
        <topology evidence="1">Multi-pass membrane protein</topology>
    </subcellularLocation>
</comment>
<dbReference type="SUPFAM" id="SSF103473">
    <property type="entry name" value="MFS general substrate transporter"/>
    <property type="match status" value="1"/>
</dbReference>
<comment type="similarity">
    <text evidence="2">Belongs to the major facilitator superfamily. Organophosphate:Pi antiporter (OPA) (TC 2.A.1.4) family.</text>
</comment>
<evidence type="ECO:0000256" key="1">
    <source>
        <dbReference type="ARBA" id="ARBA00004141"/>
    </source>
</evidence>
<keyword evidence="3" id="KW-0813">Transport</keyword>
<dbReference type="PROSITE" id="PS50850">
    <property type="entry name" value="MFS"/>
    <property type="match status" value="1"/>
</dbReference>
<dbReference type="PANTHER" id="PTHR43184">
    <property type="entry name" value="MAJOR FACILITATOR SUPERFAMILY TRANSPORTER 16, ISOFORM B"/>
    <property type="match status" value="1"/>
</dbReference>
<feature type="transmembrane region" description="Helical" evidence="8">
    <location>
        <begin position="12"/>
        <end position="34"/>
    </location>
</feature>
<comment type="caution">
    <text evidence="10">The sequence shown here is derived from an EMBL/GenBank/DDBJ whole genome shotgun (WGS) entry which is preliminary data.</text>
</comment>
<feature type="transmembrane region" description="Helical" evidence="8">
    <location>
        <begin position="106"/>
        <end position="131"/>
    </location>
</feature>
<evidence type="ECO:0000259" key="9">
    <source>
        <dbReference type="PROSITE" id="PS50850"/>
    </source>
</evidence>
<keyword evidence="5 8" id="KW-0812">Transmembrane</keyword>
<dbReference type="InterPro" id="IPR000849">
    <property type="entry name" value="Sugar_P_transporter"/>
</dbReference>
<protein>
    <recommendedName>
        <fullName evidence="9">Major facilitator superfamily (MFS) profile domain-containing protein</fullName>
    </recommendedName>
</protein>